<dbReference type="RefSeq" id="WP_394164134.1">
    <property type="nucleotide sequence ID" value="NZ_JBHGCJ010000012.1"/>
</dbReference>
<keyword evidence="2" id="KW-1185">Reference proteome</keyword>
<name>A0ABW7D455_9GAMM</name>
<accession>A0ABW7D455</accession>
<organism evidence="1 2">
    <name type="scientific">Stenotrophomonas nematodicola</name>
    <dbReference type="NCBI Taxonomy" id="2656746"/>
    <lineage>
        <taxon>Bacteria</taxon>
        <taxon>Pseudomonadati</taxon>
        <taxon>Pseudomonadota</taxon>
        <taxon>Gammaproteobacteria</taxon>
        <taxon>Lysobacterales</taxon>
        <taxon>Lysobacteraceae</taxon>
        <taxon>Stenotrophomonas</taxon>
    </lineage>
</organism>
<comment type="caution">
    <text evidence="1">The sequence shown here is derived from an EMBL/GenBank/DDBJ whole genome shotgun (WGS) entry which is preliminary data.</text>
</comment>
<sequence>MPYRSPTSPTRVSYHSIGRRCNLVEQRLLCALRRVGDPATRVEAVALLDGLGLDADGTRAFTELVPLLPTGQAPIDLLQPGSPFIGATELDLLACVHRLSQWRRPQPRVDRDTAEVTALRSQLARCARSARDARLGLRLTTLSPVGLRLLDPSAWVRT</sequence>
<dbReference type="EMBL" id="JBHGCJ010000012">
    <property type="protein sequence ID" value="MFG6110569.1"/>
    <property type="molecule type" value="Genomic_DNA"/>
</dbReference>
<proteinExistence type="predicted"/>
<gene>
    <name evidence="1" type="ORF">ACEU0G_000446</name>
</gene>
<dbReference type="Proteomes" id="UP001605261">
    <property type="component" value="Unassembled WGS sequence"/>
</dbReference>
<evidence type="ECO:0000313" key="1">
    <source>
        <dbReference type="EMBL" id="MFG6110569.1"/>
    </source>
</evidence>
<evidence type="ECO:0000313" key="2">
    <source>
        <dbReference type="Proteomes" id="UP001605261"/>
    </source>
</evidence>
<protein>
    <submittedName>
        <fullName evidence="1">Uncharacterized protein</fullName>
    </submittedName>
</protein>
<reference evidence="1 2" key="1">
    <citation type="submission" date="2024-09" db="EMBL/GenBank/DDBJ databases">
        <authorList>
            <consortium name="All-Russian atlas of soil microorganisms"/>
            <consortium name="as a basis for the search for new antimicrobial producers and enzymes with unique properties"/>
            <person name="Sokolova E.A."/>
            <person name="Voronina E.N."/>
        </authorList>
    </citation>
    <scope>NUCLEOTIDE SEQUENCE [LARGE SCALE GENOMIC DNA]</scope>
    <source>
        <strain evidence="1 2">AF-22b-331.1</strain>
    </source>
</reference>